<proteinExistence type="predicted"/>
<keyword evidence="3" id="KW-1185">Reference proteome</keyword>
<name>A0AA38WU50_9ASTR</name>
<feature type="transmembrane region" description="Helical" evidence="1">
    <location>
        <begin position="21"/>
        <end position="47"/>
    </location>
</feature>
<keyword evidence="1" id="KW-0812">Transmembrane</keyword>
<organism evidence="2 3">
    <name type="scientific">Centaurea solstitialis</name>
    <name type="common">yellow star-thistle</name>
    <dbReference type="NCBI Taxonomy" id="347529"/>
    <lineage>
        <taxon>Eukaryota</taxon>
        <taxon>Viridiplantae</taxon>
        <taxon>Streptophyta</taxon>
        <taxon>Embryophyta</taxon>
        <taxon>Tracheophyta</taxon>
        <taxon>Spermatophyta</taxon>
        <taxon>Magnoliopsida</taxon>
        <taxon>eudicotyledons</taxon>
        <taxon>Gunneridae</taxon>
        <taxon>Pentapetalae</taxon>
        <taxon>asterids</taxon>
        <taxon>campanulids</taxon>
        <taxon>Asterales</taxon>
        <taxon>Asteraceae</taxon>
        <taxon>Carduoideae</taxon>
        <taxon>Cardueae</taxon>
        <taxon>Centaureinae</taxon>
        <taxon>Centaurea</taxon>
    </lineage>
</organism>
<dbReference type="Proteomes" id="UP001172457">
    <property type="component" value="Chromosome 1"/>
</dbReference>
<keyword evidence="1" id="KW-1133">Transmembrane helix</keyword>
<feature type="non-terminal residue" evidence="2">
    <location>
        <position position="155"/>
    </location>
</feature>
<dbReference type="AlphaFoldDB" id="A0AA38WU50"/>
<feature type="transmembrane region" description="Helical" evidence="1">
    <location>
        <begin position="59"/>
        <end position="78"/>
    </location>
</feature>
<comment type="caution">
    <text evidence="2">The sequence shown here is derived from an EMBL/GenBank/DDBJ whole genome shotgun (WGS) entry which is preliminary data.</text>
</comment>
<accession>A0AA38WU50</accession>
<sequence length="155" mass="17660">MVQVPDIDPTGKRHHGQATGFWAYAFQIIFQMVAAAIMLTNCIYWFILLPLDARSNYNAFSIACILSAIPFVSNRIFLSLDMHLCHFPVDIPCMHQDLVPTGGFVACFSLWNFYSSYKIKELCLVEEWCLGVPFPCGCGFESPHGLWCRLWSRLV</sequence>
<evidence type="ECO:0000313" key="2">
    <source>
        <dbReference type="EMBL" id="KAJ9568160.1"/>
    </source>
</evidence>
<reference evidence="2" key="1">
    <citation type="submission" date="2023-03" db="EMBL/GenBank/DDBJ databases">
        <title>Chromosome-scale reference genome and RAD-based genetic map of yellow starthistle (Centaurea solstitialis) reveal putative structural variation and QTLs associated with invader traits.</title>
        <authorList>
            <person name="Reatini B."/>
            <person name="Cang F.A."/>
            <person name="Jiang Q."/>
            <person name="Mckibben M.T.W."/>
            <person name="Barker M.S."/>
            <person name="Rieseberg L.H."/>
            <person name="Dlugosch K.M."/>
        </authorList>
    </citation>
    <scope>NUCLEOTIDE SEQUENCE</scope>
    <source>
        <strain evidence="2">CAN-66</strain>
        <tissue evidence="2">Leaf</tissue>
    </source>
</reference>
<evidence type="ECO:0000256" key="1">
    <source>
        <dbReference type="SAM" id="Phobius"/>
    </source>
</evidence>
<keyword evidence="1" id="KW-0472">Membrane</keyword>
<evidence type="ECO:0000313" key="3">
    <source>
        <dbReference type="Proteomes" id="UP001172457"/>
    </source>
</evidence>
<gene>
    <name evidence="2" type="ORF">OSB04_004126</name>
</gene>
<protein>
    <submittedName>
        <fullName evidence="2">Uncharacterized protein</fullName>
    </submittedName>
</protein>
<dbReference type="EMBL" id="JARYMX010000001">
    <property type="protein sequence ID" value="KAJ9568160.1"/>
    <property type="molecule type" value="Genomic_DNA"/>
</dbReference>